<dbReference type="AlphaFoldDB" id="A0A8J3KB58"/>
<dbReference type="RefSeq" id="WP_191844004.1">
    <property type="nucleotide sequence ID" value="NZ_BAAALB010000041.1"/>
</dbReference>
<comment type="caution">
    <text evidence="1">The sequence shown here is derived from an EMBL/GenBank/DDBJ whole genome shotgun (WGS) entry which is preliminary data.</text>
</comment>
<proteinExistence type="predicted"/>
<dbReference type="Proteomes" id="UP000619293">
    <property type="component" value="Unassembled WGS sequence"/>
</dbReference>
<gene>
    <name evidence="1" type="ORF">Cch02nite_74640</name>
</gene>
<organism evidence="1 2">
    <name type="scientific">Catellatospora chokoriensis</name>
    <dbReference type="NCBI Taxonomy" id="310353"/>
    <lineage>
        <taxon>Bacteria</taxon>
        <taxon>Bacillati</taxon>
        <taxon>Actinomycetota</taxon>
        <taxon>Actinomycetes</taxon>
        <taxon>Micromonosporales</taxon>
        <taxon>Micromonosporaceae</taxon>
        <taxon>Catellatospora</taxon>
    </lineage>
</organism>
<reference evidence="1 2" key="1">
    <citation type="submission" date="2021-01" db="EMBL/GenBank/DDBJ databases">
        <title>Whole genome shotgun sequence of Catellatospora chokoriensis NBRC 107358.</title>
        <authorList>
            <person name="Komaki H."/>
            <person name="Tamura T."/>
        </authorList>
    </citation>
    <scope>NUCLEOTIDE SEQUENCE [LARGE SCALE GENOMIC DNA]</scope>
    <source>
        <strain evidence="1 2">NBRC 107358</strain>
    </source>
</reference>
<name>A0A8J3KB58_9ACTN</name>
<protein>
    <submittedName>
        <fullName evidence="1">Uncharacterized protein</fullName>
    </submittedName>
</protein>
<sequence length="61" mass="6630">MRPDVPRRLAARPVDARRGLPVPYGHAEPFGYIGGCLQQVDVATGPLVDDLIARLRRVHGG</sequence>
<accession>A0A8J3KB58</accession>
<keyword evidence="2" id="KW-1185">Reference proteome</keyword>
<evidence type="ECO:0000313" key="2">
    <source>
        <dbReference type="Proteomes" id="UP000619293"/>
    </source>
</evidence>
<evidence type="ECO:0000313" key="1">
    <source>
        <dbReference type="EMBL" id="GIF94020.1"/>
    </source>
</evidence>
<dbReference type="EMBL" id="BONG01000079">
    <property type="protein sequence ID" value="GIF94020.1"/>
    <property type="molecule type" value="Genomic_DNA"/>
</dbReference>